<dbReference type="GeneID" id="25902129"/>
<dbReference type="OrthoDB" id="289228at2759"/>
<keyword evidence="2" id="KW-1185">Reference proteome</keyword>
<organism evidence="1 2">
    <name type="scientific">Sphaeroforma arctica JP610</name>
    <dbReference type="NCBI Taxonomy" id="667725"/>
    <lineage>
        <taxon>Eukaryota</taxon>
        <taxon>Ichthyosporea</taxon>
        <taxon>Ichthyophonida</taxon>
        <taxon>Sphaeroforma</taxon>
    </lineage>
</organism>
<evidence type="ECO:0000313" key="1">
    <source>
        <dbReference type="EMBL" id="KNC86215.1"/>
    </source>
</evidence>
<sequence>MWDEQKGFFGGCDARSFFIGHRVRMCGLGSNGSNIQPTTTIDTTSLYMAFKGKHHGLGHRQLGALKDFDVLINSDLSSGMHRLGHDGYTITKTEVAIRRIEVWGCAGAAVRSGQAEQKDWERRHRERLIKVKRPGREFWDDNPDKALLEMAGITMSHSERGEMREPIDDQNAG</sequence>
<accession>A0A0L0GB38</accession>
<reference evidence="1 2" key="1">
    <citation type="submission" date="2011-02" db="EMBL/GenBank/DDBJ databases">
        <title>The Genome Sequence of Sphaeroforma arctica JP610.</title>
        <authorList>
            <consortium name="The Broad Institute Genome Sequencing Platform"/>
            <person name="Russ C."/>
            <person name="Cuomo C."/>
            <person name="Young S.K."/>
            <person name="Zeng Q."/>
            <person name="Gargeya S."/>
            <person name="Alvarado L."/>
            <person name="Berlin A."/>
            <person name="Chapman S.B."/>
            <person name="Chen Z."/>
            <person name="Freedman E."/>
            <person name="Gellesch M."/>
            <person name="Goldberg J."/>
            <person name="Griggs A."/>
            <person name="Gujja S."/>
            <person name="Heilman E."/>
            <person name="Heiman D."/>
            <person name="Howarth C."/>
            <person name="Mehta T."/>
            <person name="Neiman D."/>
            <person name="Pearson M."/>
            <person name="Roberts A."/>
            <person name="Saif S."/>
            <person name="Shea T."/>
            <person name="Shenoy N."/>
            <person name="Sisk P."/>
            <person name="Stolte C."/>
            <person name="Sykes S."/>
            <person name="White J."/>
            <person name="Yandava C."/>
            <person name="Burger G."/>
            <person name="Gray M.W."/>
            <person name="Holland P.W.H."/>
            <person name="King N."/>
            <person name="Lang F.B.F."/>
            <person name="Roger A.J."/>
            <person name="Ruiz-Trillo I."/>
            <person name="Haas B."/>
            <person name="Nusbaum C."/>
            <person name="Birren B."/>
        </authorList>
    </citation>
    <scope>NUCLEOTIDE SEQUENCE [LARGE SCALE GENOMIC DNA]</scope>
    <source>
        <strain evidence="1 2">JP610</strain>
    </source>
</reference>
<protein>
    <recommendedName>
        <fullName evidence="3">TLDc domain-containing protein</fullName>
    </recommendedName>
</protein>
<name>A0A0L0GB38_9EUKA</name>
<proteinExistence type="predicted"/>
<dbReference type="Proteomes" id="UP000054560">
    <property type="component" value="Unassembled WGS sequence"/>
</dbReference>
<evidence type="ECO:0000313" key="2">
    <source>
        <dbReference type="Proteomes" id="UP000054560"/>
    </source>
</evidence>
<evidence type="ECO:0008006" key="3">
    <source>
        <dbReference type="Google" id="ProtNLM"/>
    </source>
</evidence>
<gene>
    <name evidence="1" type="ORF">SARC_01625</name>
</gene>
<dbReference type="RefSeq" id="XP_014160117.1">
    <property type="nucleotide sequence ID" value="XM_014304642.1"/>
</dbReference>
<dbReference type="eggNOG" id="KOG4636">
    <property type="taxonomic scope" value="Eukaryota"/>
</dbReference>
<dbReference type="EMBL" id="KQ241662">
    <property type="protein sequence ID" value="KNC86215.1"/>
    <property type="molecule type" value="Genomic_DNA"/>
</dbReference>
<dbReference type="AlphaFoldDB" id="A0A0L0GB38"/>